<evidence type="ECO:0000313" key="2">
    <source>
        <dbReference type="Proteomes" id="UP000515680"/>
    </source>
</evidence>
<dbReference type="AlphaFoldDB" id="A0A6S5D1Z8"/>
<organism evidence="1 2">
    <name type="scientific">Pseudomonas putida</name>
    <name type="common">Arthrobacter siderocapsulatus</name>
    <dbReference type="NCBI Taxonomy" id="303"/>
    <lineage>
        <taxon>Bacteria</taxon>
        <taxon>Pseudomonadati</taxon>
        <taxon>Pseudomonadota</taxon>
        <taxon>Gammaproteobacteria</taxon>
        <taxon>Pseudomonadales</taxon>
        <taxon>Pseudomonadaceae</taxon>
        <taxon>Pseudomonas</taxon>
    </lineage>
</organism>
<proteinExistence type="predicted"/>
<gene>
    <name evidence="1" type="ORF">WP8W18C01_38040</name>
</gene>
<evidence type="ECO:0000313" key="1">
    <source>
        <dbReference type="EMBL" id="BBT41463.1"/>
    </source>
</evidence>
<protein>
    <submittedName>
        <fullName evidence="1">Uncharacterized protein</fullName>
    </submittedName>
</protein>
<accession>A0A6S5D1Z8</accession>
<dbReference type="EMBL" id="AP022227">
    <property type="protein sequence ID" value="BBT41463.1"/>
    <property type="molecule type" value="Genomic_DNA"/>
</dbReference>
<dbReference type="Proteomes" id="UP000515680">
    <property type="component" value="Chromosome"/>
</dbReference>
<name>A0A6S5D1Z8_PSEPU</name>
<sequence>MGWLNKIRVSSRFEALSGKDSKAAFTFKPATAYPAYSFDKKVEKNLQKWGRISEMGLCLVHAVGEHALDDSELFQGRAQHVLSGWDVISTSLISRRRPWAQVQIRNRDPKIARLLRKPPTMYANVALILQVPPENILGTFPTDVFFPTHEPAKDYRFASAVLGDRSTARPVLGGAYTQIESPRRIMERTGKEMPGTKYNEILVVTRPHVRLHFSETKNVEVKGIIYTQGSCGLSPSEAEVLQRLRELNPDLPVEEG</sequence>
<reference evidence="1 2" key="1">
    <citation type="submission" date="2019-12" db="EMBL/GenBank/DDBJ databases">
        <title>complete genome sequences of Pseudomonas putida str. WP8-W18-CRE-01 isolated from wastewater treatment plant effluent.</title>
        <authorList>
            <person name="Sekizuka T."/>
            <person name="Itokawa K."/>
            <person name="Yatsu K."/>
            <person name="Inamine Y."/>
            <person name="Kuroda M."/>
        </authorList>
    </citation>
    <scope>NUCLEOTIDE SEQUENCE [LARGE SCALE GENOMIC DNA]</scope>
    <source>
        <strain evidence="1 2">WP8-W18-CRE-01</strain>
    </source>
</reference>